<sequence>MLFSDIDKTLKPKIYFFQQVGIVGSDLGKFISKNSILLTASSEKTLVPNLETLKRFLYGDKNNKMLIKAVNMGFPLNSRMLVHSLSSLSREWFERKLELLQSFGFTNDESMQIFRRAPSLLRTSEEKLKFGIEFYLHTARLQKRVFVNRPQDLMYSMEERVVPRYRVSQVIISKKLLKKKPSFDYMFSLTEVKFLENFILRFGDAAEELMGAYQGHYLDVEFKEES</sequence>
<reference evidence="4" key="1">
    <citation type="journal article" date="2023" name="Science">
        <title>Elucidation of the pathway for biosynthesis of saponin adjuvants from the soapbark tree.</title>
        <authorList>
            <person name="Reed J."/>
            <person name="Orme A."/>
            <person name="El-Demerdash A."/>
            <person name="Owen C."/>
            <person name="Martin L.B.B."/>
            <person name="Misra R.C."/>
            <person name="Kikuchi S."/>
            <person name="Rejzek M."/>
            <person name="Martin A.C."/>
            <person name="Harkess A."/>
            <person name="Leebens-Mack J."/>
            <person name="Louveau T."/>
            <person name="Stephenson M.J."/>
            <person name="Osbourn A."/>
        </authorList>
    </citation>
    <scope>NUCLEOTIDE SEQUENCE</scope>
    <source>
        <strain evidence="4">S10</strain>
    </source>
</reference>
<evidence type="ECO:0000256" key="2">
    <source>
        <dbReference type="ARBA" id="ARBA00022472"/>
    </source>
</evidence>
<comment type="caution">
    <text evidence="4">The sequence shown here is derived from an EMBL/GenBank/DDBJ whole genome shotgun (WGS) entry which is preliminary data.</text>
</comment>
<dbReference type="GO" id="GO:0003676">
    <property type="term" value="F:nucleic acid binding"/>
    <property type="evidence" value="ECO:0007669"/>
    <property type="project" value="InterPro"/>
</dbReference>
<dbReference type="AlphaFoldDB" id="A0AAD7PND4"/>
<keyword evidence="2" id="KW-0805">Transcription regulation</keyword>
<keyword evidence="3" id="KW-0809">Transit peptide</keyword>
<dbReference type="PANTHER" id="PTHR13068">
    <property type="entry name" value="CGI-12 PROTEIN-RELATED"/>
    <property type="match status" value="1"/>
</dbReference>
<proteinExistence type="inferred from homology"/>
<name>A0AAD7PND4_QUISA</name>
<keyword evidence="5" id="KW-1185">Reference proteome</keyword>
<evidence type="ECO:0000313" key="5">
    <source>
        <dbReference type="Proteomes" id="UP001163823"/>
    </source>
</evidence>
<dbReference type="KEGG" id="qsa:O6P43_021353"/>
<organism evidence="4 5">
    <name type="scientific">Quillaja saponaria</name>
    <name type="common">Soap bark tree</name>
    <dbReference type="NCBI Taxonomy" id="32244"/>
    <lineage>
        <taxon>Eukaryota</taxon>
        <taxon>Viridiplantae</taxon>
        <taxon>Streptophyta</taxon>
        <taxon>Embryophyta</taxon>
        <taxon>Tracheophyta</taxon>
        <taxon>Spermatophyta</taxon>
        <taxon>Magnoliopsida</taxon>
        <taxon>eudicotyledons</taxon>
        <taxon>Gunneridae</taxon>
        <taxon>Pentapetalae</taxon>
        <taxon>rosids</taxon>
        <taxon>fabids</taxon>
        <taxon>Fabales</taxon>
        <taxon>Quillajaceae</taxon>
        <taxon>Quillaja</taxon>
    </lineage>
</organism>
<comment type="similarity">
    <text evidence="1">Belongs to the mTERF family.</text>
</comment>
<dbReference type="InterPro" id="IPR003690">
    <property type="entry name" value="MTERF"/>
</dbReference>
<evidence type="ECO:0000313" key="4">
    <source>
        <dbReference type="EMBL" id="KAJ7960990.1"/>
    </source>
</evidence>
<keyword evidence="2" id="KW-0804">Transcription</keyword>
<evidence type="ECO:0000256" key="1">
    <source>
        <dbReference type="ARBA" id="ARBA00007692"/>
    </source>
</evidence>
<dbReference type="Proteomes" id="UP001163823">
    <property type="component" value="Chromosome 8"/>
</dbReference>
<dbReference type="GO" id="GO:0006353">
    <property type="term" value="P:DNA-templated transcription termination"/>
    <property type="evidence" value="ECO:0007669"/>
    <property type="project" value="UniProtKB-KW"/>
</dbReference>
<protein>
    <submittedName>
        <fullName evidence="4">Transcription termination factor family protein</fullName>
    </submittedName>
</protein>
<dbReference type="PANTHER" id="PTHR13068:SF173">
    <property type="entry name" value="EMB|CAB62602.1"/>
    <property type="match status" value="1"/>
</dbReference>
<gene>
    <name evidence="4" type="ORF">O6P43_021353</name>
</gene>
<dbReference type="Pfam" id="PF02536">
    <property type="entry name" value="mTERF"/>
    <property type="match status" value="1"/>
</dbReference>
<dbReference type="Gene3D" id="1.25.70.10">
    <property type="entry name" value="Transcription termination factor 3, mitochondrial"/>
    <property type="match status" value="1"/>
</dbReference>
<dbReference type="EMBL" id="JARAOO010000008">
    <property type="protein sequence ID" value="KAJ7960990.1"/>
    <property type="molecule type" value="Genomic_DNA"/>
</dbReference>
<dbReference type="SMART" id="SM00733">
    <property type="entry name" value="Mterf"/>
    <property type="match status" value="4"/>
</dbReference>
<dbReference type="InterPro" id="IPR038538">
    <property type="entry name" value="MTERF_sf"/>
</dbReference>
<accession>A0AAD7PND4</accession>
<evidence type="ECO:0000256" key="3">
    <source>
        <dbReference type="ARBA" id="ARBA00022946"/>
    </source>
</evidence>
<keyword evidence="2" id="KW-0806">Transcription termination</keyword>